<organism evidence="2 3">
    <name type="scientific">Methanoregula formicica (strain DSM 22288 / NBRC 105244 / SMSP)</name>
    <dbReference type="NCBI Taxonomy" id="593750"/>
    <lineage>
        <taxon>Archaea</taxon>
        <taxon>Methanobacteriati</taxon>
        <taxon>Methanobacteriota</taxon>
        <taxon>Stenosarchaea group</taxon>
        <taxon>Methanomicrobia</taxon>
        <taxon>Methanomicrobiales</taxon>
        <taxon>Methanoregulaceae</taxon>
        <taxon>Methanoregula</taxon>
    </lineage>
</organism>
<name>L0HHA9_METFS</name>
<dbReference type="HOGENOM" id="CLU_403163_0_0_2"/>
<keyword evidence="1" id="KW-0472">Membrane</keyword>
<gene>
    <name evidence="2" type="ordered locus">Metfor_1434</name>
</gene>
<dbReference type="eggNOG" id="arCOG09595">
    <property type="taxonomic scope" value="Archaea"/>
</dbReference>
<proteinExistence type="predicted"/>
<sequence>MEKIQIQFNESDYTTYHDYCLKYYQVRDTGRRQAIHAFLELYTKGILIVEEQDLRPALRFLTEKCNELKVEKERAAGGDAAVATRARLCFDLLAFLDDLEKIYRLIKKQGIVPNYVMLLATFSNVIEEMRDAAAVGLYDVDRTLIEALATPLAGMIRKRLGTNRQWQSVLKELSFIATRFCQKFPEPAFDAEIVQLVAPSVVAHFNKDVAVKEIFAALSACYEECELEEFESLLNRTPEALKYDQEADIGWDAITEPLRKVSAEVIRQRERLAREASTLADPALLMALGSGGDDRPTPAVSSPLGKPVLHGGKTFDIAVTADGSTQVESPIKAYPLADEPVKSPDFGAVKPYVPLIIGFAIIVLFIAGTMFLSGDWVPFGNTTNATSTGQKNVTVAKTTAKPAATTAKPAATTAKPAATTAKPTATPTAKVYSASDIGNHLLDIAFGPDNSKLEKSNKTLISLSISGSYSDSDVQHLKEFIDDFNVNSATTKLSTNLNLQGQGDIPIFFIPEEGLLQVDTNSRTDEFRDTDTGKYYIITTTEKVYVNSDLSGAARKKWLVRSALTKMGFLGETYKYTDSIFYTNANSAIEPNSIDWKAVQLMFGKKITWGMTKAQVKSTLGL</sequence>
<keyword evidence="3" id="KW-1185">Reference proteome</keyword>
<evidence type="ECO:0000313" key="2">
    <source>
        <dbReference type="EMBL" id="AGB02469.1"/>
    </source>
</evidence>
<evidence type="ECO:0000313" key="3">
    <source>
        <dbReference type="Proteomes" id="UP000010824"/>
    </source>
</evidence>
<keyword evidence="1" id="KW-1133">Transmembrane helix</keyword>
<dbReference type="RefSeq" id="WP_015285432.1">
    <property type="nucleotide sequence ID" value="NC_019943.1"/>
</dbReference>
<feature type="transmembrane region" description="Helical" evidence="1">
    <location>
        <begin position="352"/>
        <end position="372"/>
    </location>
</feature>
<dbReference type="OrthoDB" id="116340at2157"/>
<dbReference type="GeneID" id="14307823"/>
<evidence type="ECO:0000256" key="1">
    <source>
        <dbReference type="SAM" id="Phobius"/>
    </source>
</evidence>
<reference evidence="2 3" key="2">
    <citation type="journal article" date="2014" name="Genome Announc.">
        <title>Complete Genome Sequence of Methanoregula formicica SMSPT, a Mesophilic Hydrogenotrophic Methanogen Isolated from a Methanogenic Upflow Anaerobic Sludge Blanket Reactor.</title>
        <authorList>
            <person name="Yamamoto K."/>
            <person name="Tamaki H."/>
            <person name="Cadillo-Quiroz H."/>
            <person name="Imachi H."/>
            <person name="Kyrpides N."/>
            <person name="Woyke T."/>
            <person name="Goodwin L."/>
            <person name="Zinder S.H."/>
            <person name="Kamagata Y."/>
            <person name="Liu W.T."/>
        </authorList>
    </citation>
    <scope>NUCLEOTIDE SEQUENCE [LARGE SCALE GENOMIC DNA]</scope>
    <source>
        <strain evidence="3">DSM 22288 / NBRC 105244 / SMSP</strain>
    </source>
</reference>
<dbReference type="InParanoid" id="L0HHA9"/>
<protein>
    <submittedName>
        <fullName evidence="2">Uncharacterized protein</fullName>
    </submittedName>
</protein>
<dbReference type="EMBL" id="CP003167">
    <property type="protein sequence ID" value="AGB02469.1"/>
    <property type="molecule type" value="Genomic_DNA"/>
</dbReference>
<dbReference type="KEGG" id="mfo:Metfor_1434"/>
<dbReference type="Proteomes" id="UP000010824">
    <property type="component" value="Chromosome"/>
</dbReference>
<keyword evidence="1" id="KW-0812">Transmembrane</keyword>
<dbReference type="AlphaFoldDB" id="L0HHA9"/>
<reference evidence="3" key="1">
    <citation type="submission" date="2011-12" db="EMBL/GenBank/DDBJ databases">
        <title>Complete sequence of Methanoregula formicicum SMSP.</title>
        <authorList>
            <person name="Lucas S."/>
            <person name="Han J."/>
            <person name="Lapidus A."/>
            <person name="Cheng J.-F."/>
            <person name="Goodwin L."/>
            <person name="Pitluck S."/>
            <person name="Peters L."/>
            <person name="Ovchinnikova G."/>
            <person name="Teshima H."/>
            <person name="Detter J.C."/>
            <person name="Han C."/>
            <person name="Tapia R."/>
            <person name="Land M."/>
            <person name="Hauser L."/>
            <person name="Kyrpides N."/>
            <person name="Ivanova N."/>
            <person name="Pagani I."/>
            <person name="Imachi H."/>
            <person name="Tamaki H."/>
            <person name="Sekiguchi Y."/>
            <person name="Kamagata Y."/>
            <person name="Cadillo-Quiroz H."/>
            <person name="Zinder S."/>
            <person name="Liu W.-T."/>
            <person name="Woyke T."/>
        </authorList>
    </citation>
    <scope>NUCLEOTIDE SEQUENCE [LARGE SCALE GENOMIC DNA]</scope>
    <source>
        <strain evidence="3">DSM 22288 / NBRC 105244 / SMSP</strain>
    </source>
</reference>
<accession>L0HHA9</accession>